<dbReference type="Gene3D" id="2.180.10.10">
    <property type="entry name" value="RHS repeat-associated core"/>
    <property type="match status" value="1"/>
</dbReference>
<dbReference type="PANTHER" id="PTHR32305">
    <property type="match status" value="1"/>
</dbReference>
<proteinExistence type="predicted"/>
<dbReference type="EMBL" id="CP042437">
    <property type="protein sequence ID" value="QEC79317.1"/>
    <property type="molecule type" value="Genomic_DNA"/>
</dbReference>
<dbReference type="KEGG" id="mgk:FSB76_26450"/>
<dbReference type="PANTHER" id="PTHR32305:SF15">
    <property type="entry name" value="PROTEIN RHSA-RELATED"/>
    <property type="match status" value="1"/>
</dbReference>
<accession>A0A5B8W766</accession>
<keyword evidence="3" id="KW-1185">Reference proteome</keyword>
<dbReference type="Pfam" id="PF20041">
    <property type="entry name" value="DUF6443"/>
    <property type="match status" value="1"/>
</dbReference>
<name>A0A5B8W766_9SPHI</name>
<dbReference type="InterPro" id="IPR022385">
    <property type="entry name" value="Rhs_assc_core"/>
</dbReference>
<dbReference type="Proteomes" id="UP000321362">
    <property type="component" value="Chromosome"/>
</dbReference>
<evidence type="ECO:0000259" key="1">
    <source>
        <dbReference type="Pfam" id="PF20041"/>
    </source>
</evidence>
<evidence type="ECO:0000313" key="2">
    <source>
        <dbReference type="EMBL" id="QEC79317.1"/>
    </source>
</evidence>
<protein>
    <submittedName>
        <fullName evidence="2">RHS repeat-associated core domain-containing protein</fullName>
    </submittedName>
</protein>
<dbReference type="InterPro" id="IPR050708">
    <property type="entry name" value="T6SS_VgrG/RHS"/>
</dbReference>
<dbReference type="NCBIfam" id="TIGR03696">
    <property type="entry name" value="Rhs_assc_core"/>
    <property type="match status" value="1"/>
</dbReference>
<feature type="domain" description="DUF6443" evidence="1">
    <location>
        <begin position="117"/>
        <end position="242"/>
    </location>
</feature>
<dbReference type="InterPro" id="IPR045619">
    <property type="entry name" value="DUF6443"/>
</dbReference>
<organism evidence="2 3">
    <name type="scientific">Mucilaginibacter ginsenosidivorax</name>
    <dbReference type="NCBI Taxonomy" id="862126"/>
    <lineage>
        <taxon>Bacteria</taxon>
        <taxon>Pseudomonadati</taxon>
        <taxon>Bacteroidota</taxon>
        <taxon>Sphingobacteriia</taxon>
        <taxon>Sphingobacteriales</taxon>
        <taxon>Sphingobacteriaceae</taxon>
        <taxon>Mucilaginibacter</taxon>
    </lineage>
</organism>
<gene>
    <name evidence="2" type="ORF">FSB76_26450</name>
</gene>
<dbReference type="AlphaFoldDB" id="A0A5B8W766"/>
<reference evidence="2 3" key="1">
    <citation type="journal article" date="2013" name="J. Microbiol.">
        <title>Mucilaginibacter ginsenosidivorax sp. nov., with ginsenoside converting activity isolated from sediment.</title>
        <authorList>
            <person name="Kim J.K."/>
            <person name="Choi T.E."/>
            <person name="Liu Q.M."/>
            <person name="Park H.Y."/>
            <person name="Yi T.H."/>
            <person name="Yoon M.H."/>
            <person name="Kim S.C."/>
            <person name="Im W.T."/>
        </authorList>
    </citation>
    <scope>NUCLEOTIDE SEQUENCE [LARGE SCALE GENOMIC DNA]</scope>
    <source>
        <strain evidence="2 3">KHI28</strain>
    </source>
</reference>
<sequence>MQNKSLNYQPVIINIMITKPILASKALNQLLICVCLLFAGYSIQAQTYVSSLSSTGTTGEYYNNNSISLLDGFSSTPAAGQSFHAYITAPDCVPIVSNQTNGLNYILVSIPRVGGITDASQLVNRNTCEVKQVIQYSDGLGRALQYVGIQSSVSDKDIVQPILYDQFGRDSINFLAYGSTVNGGSYHSSALTEQASFYNPSSPGAPNIATTLFPFSRSGFEPSPLSRIAEQGAIGDAWQLTNTIGASSPGHTTRITYGTNNNTSWATDTSHSYQAALFTATTNADQSRTIGRQNNTATYAPSTLTVTVQTDENWKSGRGGSVETYTDKIGRVVLTRKYIYNGGLKILSTYYVYDDFGNLAFVLPPAASPDTGLPSQNILDNLCYQYQYDEWHRLVRKKIPGKDWEYFVYNKLNQLVLSQDGNQRLGNQWFVFKYDALGRQIVSGIWNAGSVMALSTLQANIYAAPQWDTKDNTNNVTQYPTGYVINSYPALTYTLGISYFDNYNIPNLPAAYNNVAAGSKMTSGLLTATKAAILDNNGNPTKLLLAVNYYDDKGQLTKAYQQHYLGAGTTNYANYDSYAINYDFTGQATDLTRSHYNTTNTLPVVTIANNFTYDHTGNLKQVYEQINGGKNVLLAQGDYNEAGQLITKHLHSETGGAPFLQDVNYTYNERGWLRSLNSSSNLLNIDLRYNAPDAGITKQYNGSVAQMLYTAPHGGSKAFSYSYDQLNRVLGASSTGGLLNETISYDLNGNISSLTRGGGSAAQLSYTYQNNGLSNQLASVKNNNTAYRSYSYDPNGNATSDGGSKQIAYNLLNLPKEVDQGSVPLATYTYDATGVKLRNTSSDGSTWDYVDGIVYYNNNIAFIETSEGRAVPNGGAYSYQYNLTDHLGNVRSSFDKDPSTQQVRQIQEDDYYTFGLRKLPGVYDFSNGNRNLYNGKELQNDLTNQDDFGWRFYDPVIGRWNAADQLAENDAAVSPYNYVSNNPVNRIDPDGLWDWYLPDGETDKTKAVWFPGSGAHAGYTNIGPSGWGIYEATGQVEWFNTDGTKSLSRYNLAEVKVVDVKPGPSLAEQALDIGTNFIPIVGSSKDIYQGIRDGNWLQAGLGVGGLILDVATLGSSSLIEGGIKTGVKELAEVGTKELVETEAKNALTNDQLVKRAAEFADEFVTKAKNPGALGTAKHEAATKLLERYQNIYGDRGLTFKEYFNNEQSLGIGNKGFLDVVDHASQKIYDFKFGAAKLGGAQQAKYARNFAGYIIKQIKP</sequence>
<evidence type="ECO:0000313" key="3">
    <source>
        <dbReference type="Proteomes" id="UP000321362"/>
    </source>
</evidence>